<keyword evidence="2" id="KW-1133">Transmembrane helix</keyword>
<dbReference type="InterPro" id="IPR038637">
    <property type="entry name" value="NPCBM_sf"/>
</dbReference>
<comment type="caution">
    <text evidence="4">The sequence shown here is derived from an EMBL/GenBank/DDBJ whole genome shotgun (WGS) entry which is preliminary data.</text>
</comment>
<dbReference type="InterPro" id="IPR008979">
    <property type="entry name" value="Galactose-bd-like_sf"/>
</dbReference>
<evidence type="ECO:0000313" key="5">
    <source>
        <dbReference type="Proteomes" id="UP000716906"/>
    </source>
</evidence>
<dbReference type="GO" id="GO:0016301">
    <property type="term" value="F:kinase activity"/>
    <property type="evidence" value="ECO:0007669"/>
    <property type="project" value="UniProtKB-KW"/>
</dbReference>
<keyword evidence="2" id="KW-0472">Membrane</keyword>
<keyword evidence="2" id="KW-0812">Transmembrane</keyword>
<dbReference type="InterPro" id="IPR000719">
    <property type="entry name" value="Prot_kinase_dom"/>
</dbReference>
<protein>
    <submittedName>
        <fullName evidence="4">Protein kinase</fullName>
    </submittedName>
</protein>
<reference evidence="4 5" key="1">
    <citation type="journal article" date="2021" name="Sci. Rep.">
        <title>The distribution of antibiotic resistance genes in chicken gut microbiota commensals.</title>
        <authorList>
            <person name="Juricova H."/>
            <person name="Matiasovicova J."/>
            <person name="Kubasova T."/>
            <person name="Cejkova D."/>
            <person name="Rychlik I."/>
        </authorList>
    </citation>
    <scope>NUCLEOTIDE SEQUENCE [LARGE SCALE GENOMIC DNA]</scope>
    <source>
        <strain evidence="4 5">An773</strain>
    </source>
</reference>
<dbReference type="Proteomes" id="UP000716906">
    <property type="component" value="Unassembled WGS sequence"/>
</dbReference>
<name>A0ABS2ECM4_9FIRM</name>
<dbReference type="PANTHER" id="PTHR44167:SF24">
    <property type="entry name" value="SERINE_THREONINE-PROTEIN KINASE CHK2"/>
    <property type="match status" value="1"/>
</dbReference>
<evidence type="ECO:0000259" key="3">
    <source>
        <dbReference type="PROSITE" id="PS50011"/>
    </source>
</evidence>
<dbReference type="PROSITE" id="PS50011">
    <property type="entry name" value="PROTEIN_KINASE_DOM"/>
    <property type="match status" value="1"/>
</dbReference>
<dbReference type="SUPFAM" id="SSF56112">
    <property type="entry name" value="Protein kinase-like (PK-like)"/>
    <property type="match status" value="1"/>
</dbReference>
<gene>
    <name evidence="4" type="ORF">H7U36_14560</name>
</gene>
<sequence length="696" mass="80325">MKENTLTLSSRHKSTMGENHREKLRQLAKHYINIDPPEEWLAGQTIGRILGYGTFGVVCAILDRAGKETDEVIKIIDFWEYLMIYRPSSEQEGWEKIQKEKKLMDSFAGYNCVINFWDKPYRYYNDNGENESIYIIKMERLKPLEDWIPSVKDIENTVIEIGIQLCTCLIELEARGEVHRDIKIENIFVDLKGKEPVFKLGDFGIAKQVHTIYGTIAAGSIVTMAPEVYDEGKATTKSDQYSLASTMYALLNRNLYYTCKELKKDIEIKGTWEEPLNGSKQLKNIIKKAMSYNPEDRYDKAQTFQEELRNLQRRPVVNGKDSTKNIERSKNKVVTNKKKGRLKYVAIIFIVLFVAVFWKFNADAQSNYQIAEDLQAEQKYDEAIQYYEKIPFFSTVHTNAERKIEECSADYIEKLKEEVNNYLIEKDYETANTAIEKAQSILGDNSDLSELSSAVNEQYKEQRLQNSIAEAQGLADSGEYLEAYNLITDLLTDYTNNEELHTKQTEYIQKYKENLFSEADRIYTESGYEAAVNFLQESLANYEDDEINEKINYYEEKKPINLLTKEPFEGEMDKFLISYGDAIDNVGNSYQYKLSCGDIIKLAYYVKYALDGEYSTLEFDLGLNSEYKSAEQEFWVEIYDENGLIFETAHLGAGDRPEHYTVDISGVNDLAIQAWKSGQELKGEGPLLTNGFWVSK</sequence>
<keyword evidence="5" id="KW-1185">Reference proteome</keyword>
<keyword evidence="1" id="KW-0675">Receptor</keyword>
<dbReference type="InterPro" id="IPR011009">
    <property type="entry name" value="Kinase-like_dom_sf"/>
</dbReference>
<feature type="transmembrane region" description="Helical" evidence="2">
    <location>
        <begin position="342"/>
        <end position="360"/>
    </location>
</feature>
<evidence type="ECO:0000256" key="2">
    <source>
        <dbReference type="SAM" id="Phobius"/>
    </source>
</evidence>
<evidence type="ECO:0000313" key="4">
    <source>
        <dbReference type="EMBL" id="MBM6739307.1"/>
    </source>
</evidence>
<dbReference type="Pfam" id="PF00069">
    <property type="entry name" value="Pkinase"/>
    <property type="match status" value="1"/>
</dbReference>
<proteinExistence type="predicted"/>
<organism evidence="4 5">
    <name type="scientific">Faecalicatena fissicatena</name>
    <dbReference type="NCBI Taxonomy" id="290055"/>
    <lineage>
        <taxon>Bacteria</taxon>
        <taxon>Bacillati</taxon>
        <taxon>Bacillota</taxon>
        <taxon>Clostridia</taxon>
        <taxon>Lachnospirales</taxon>
        <taxon>Lachnospiraceae</taxon>
        <taxon>Faecalicatena</taxon>
    </lineage>
</organism>
<dbReference type="PANTHER" id="PTHR44167">
    <property type="entry name" value="OVARIAN-SPECIFIC SERINE/THREONINE-PROTEIN KINASE LOK-RELATED"/>
    <property type="match status" value="1"/>
</dbReference>
<accession>A0ABS2ECM4</accession>
<feature type="domain" description="Protein kinase" evidence="3">
    <location>
        <begin position="44"/>
        <end position="317"/>
    </location>
</feature>
<dbReference type="SUPFAM" id="SSF49785">
    <property type="entry name" value="Galactose-binding domain-like"/>
    <property type="match status" value="1"/>
</dbReference>
<dbReference type="SMART" id="SM00220">
    <property type="entry name" value="S_TKc"/>
    <property type="match status" value="1"/>
</dbReference>
<keyword evidence="4" id="KW-0418">Kinase</keyword>
<keyword evidence="4" id="KW-0808">Transferase</keyword>
<evidence type="ECO:0000256" key="1">
    <source>
        <dbReference type="ARBA" id="ARBA00023170"/>
    </source>
</evidence>
<dbReference type="EMBL" id="JACLYY010000020">
    <property type="protein sequence ID" value="MBM6739307.1"/>
    <property type="molecule type" value="Genomic_DNA"/>
</dbReference>
<dbReference type="Gene3D" id="1.10.510.10">
    <property type="entry name" value="Transferase(Phosphotransferase) domain 1"/>
    <property type="match status" value="1"/>
</dbReference>
<dbReference type="Gene3D" id="2.60.120.1060">
    <property type="entry name" value="NPCBM/NEW2 domain"/>
    <property type="match status" value="1"/>
</dbReference>